<gene>
    <name evidence="2" type="ORF">PoB_006293000</name>
</gene>
<feature type="compositionally biased region" description="Low complexity" evidence="1">
    <location>
        <begin position="24"/>
        <end position="39"/>
    </location>
</feature>
<name>A0AAV4CXC8_9GAST</name>
<sequence>MPGQQKAISIWILSHCSRMGDPTGSGSSKSQAAAATGGLARRGRPQQGDLRLSGRRQYRASVAGLKPVTGVLLLIHRVDALSTVPPMPKAVKR</sequence>
<dbReference type="Proteomes" id="UP000735302">
    <property type="component" value="Unassembled WGS sequence"/>
</dbReference>
<organism evidence="2 3">
    <name type="scientific">Plakobranchus ocellatus</name>
    <dbReference type="NCBI Taxonomy" id="259542"/>
    <lineage>
        <taxon>Eukaryota</taxon>
        <taxon>Metazoa</taxon>
        <taxon>Spiralia</taxon>
        <taxon>Lophotrochozoa</taxon>
        <taxon>Mollusca</taxon>
        <taxon>Gastropoda</taxon>
        <taxon>Heterobranchia</taxon>
        <taxon>Euthyneura</taxon>
        <taxon>Panpulmonata</taxon>
        <taxon>Sacoglossa</taxon>
        <taxon>Placobranchoidea</taxon>
        <taxon>Plakobranchidae</taxon>
        <taxon>Plakobranchus</taxon>
    </lineage>
</organism>
<proteinExistence type="predicted"/>
<protein>
    <submittedName>
        <fullName evidence="2">Uncharacterized protein</fullName>
    </submittedName>
</protein>
<keyword evidence="3" id="KW-1185">Reference proteome</keyword>
<evidence type="ECO:0000256" key="1">
    <source>
        <dbReference type="SAM" id="MobiDB-lite"/>
    </source>
</evidence>
<evidence type="ECO:0000313" key="2">
    <source>
        <dbReference type="EMBL" id="GFO36425.1"/>
    </source>
</evidence>
<dbReference type="EMBL" id="BLXT01007055">
    <property type="protein sequence ID" value="GFO36425.1"/>
    <property type="molecule type" value="Genomic_DNA"/>
</dbReference>
<evidence type="ECO:0000313" key="3">
    <source>
        <dbReference type="Proteomes" id="UP000735302"/>
    </source>
</evidence>
<dbReference type="AlphaFoldDB" id="A0AAV4CXC8"/>
<accession>A0AAV4CXC8</accession>
<comment type="caution">
    <text evidence="2">The sequence shown here is derived from an EMBL/GenBank/DDBJ whole genome shotgun (WGS) entry which is preliminary data.</text>
</comment>
<reference evidence="2 3" key="1">
    <citation type="journal article" date="2021" name="Elife">
        <title>Chloroplast acquisition without the gene transfer in kleptoplastic sea slugs, Plakobranchus ocellatus.</title>
        <authorList>
            <person name="Maeda T."/>
            <person name="Takahashi S."/>
            <person name="Yoshida T."/>
            <person name="Shimamura S."/>
            <person name="Takaki Y."/>
            <person name="Nagai Y."/>
            <person name="Toyoda A."/>
            <person name="Suzuki Y."/>
            <person name="Arimoto A."/>
            <person name="Ishii H."/>
            <person name="Satoh N."/>
            <person name="Nishiyama T."/>
            <person name="Hasebe M."/>
            <person name="Maruyama T."/>
            <person name="Minagawa J."/>
            <person name="Obokata J."/>
            <person name="Shigenobu S."/>
        </authorList>
    </citation>
    <scope>NUCLEOTIDE SEQUENCE [LARGE SCALE GENOMIC DNA]</scope>
</reference>
<feature type="region of interest" description="Disordered" evidence="1">
    <location>
        <begin position="19"/>
        <end position="51"/>
    </location>
</feature>